<keyword evidence="1" id="KW-0812">Transmembrane</keyword>
<protein>
    <submittedName>
        <fullName evidence="3">VanZ family protein</fullName>
    </submittedName>
</protein>
<feature type="domain" description="VanZ-like" evidence="2">
    <location>
        <begin position="38"/>
        <end position="120"/>
    </location>
</feature>
<dbReference type="EMBL" id="JACHFD010000001">
    <property type="protein sequence ID" value="MBB5350020.1"/>
    <property type="molecule type" value="Genomic_DNA"/>
</dbReference>
<keyword evidence="4" id="KW-1185">Reference proteome</keyword>
<feature type="transmembrane region" description="Helical" evidence="1">
    <location>
        <begin position="42"/>
        <end position="60"/>
    </location>
</feature>
<proteinExistence type="predicted"/>
<reference evidence="3 4" key="1">
    <citation type="submission" date="2020-08" db="EMBL/GenBank/DDBJ databases">
        <title>Genomic Encyclopedia of Type Strains, Phase IV (KMG-IV): sequencing the most valuable type-strain genomes for metagenomic binning, comparative biology and taxonomic classification.</title>
        <authorList>
            <person name="Goeker M."/>
        </authorList>
    </citation>
    <scope>NUCLEOTIDE SEQUENCE [LARGE SCALE GENOMIC DNA]</scope>
    <source>
        <strain evidence="3 4">YC6886</strain>
    </source>
</reference>
<name>A0A840V7T8_9BACT</name>
<dbReference type="AlphaFoldDB" id="A0A840V7T8"/>
<evidence type="ECO:0000313" key="3">
    <source>
        <dbReference type="EMBL" id="MBB5350020.1"/>
    </source>
</evidence>
<accession>A0A840V7T8</accession>
<dbReference type="RefSeq" id="WP_184014986.1">
    <property type="nucleotide sequence ID" value="NZ_JACHFD010000001.1"/>
</dbReference>
<evidence type="ECO:0000256" key="1">
    <source>
        <dbReference type="SAM" id="Phobius"/>
    </source>
</evidence>
<feature type="transmembrane region" description="Helical" evidence="1">
    <location>
        <begin position="7"/>
        <end position="22"/>
    </location>
</feature>
<feature type="transmembrane region" description="Helical" evidence="1">
    <location>
        <begin position="72"/>
        <end position="91"/>
    </location>
</feature>
<organism evidence="3 4">
    <name type="scientific">Haloferula luteola</name>
    <dbReference type="NCBI Taxonomy" id="595692"/>
    <lineage>
        <taxon>Bacteria</taxon>
        <taxon>Pseudomonadati</taxon>
        <taxon>Verrucomicrobiota</taxon>
        <taxon>Verrucomicrobiia</taxon>
        <taxon>Verrucomicrobiales</taxon>
        <taxon>Verrucomicrobiaceae</taxon>
        <taxon>Haloferula</taxon>
    </lineage>
</organism>
<sequence>MIRSPRFWFGAFAIWVATLWWLSSDVRELPAPQDWVNVDKFYHFGFFLGGAGILASAVYWHRGDWPFRRRFWIVVGIVALVGGLDELHQSFVEGRSGNDPFDFAADFLGACAGTWLFEVLRPKIFRRRSVPAPTT</sequence>
<gene>
    <name evidence="3" type="ORF">HNR46_000241</name>
</gene>
<keyword evidence="1" id="KW-0472">Membrane</keyword>
<feature type="transmembrane region" description="Helical" evidence="1">
    <location>
        <begin position="103"/>
        <end position="120"/>
    </location>
</feature>
<dbReference type="Proteomes" id="UP000557717">
    <property type="component" value="Unassembled WGS sequence"/>
</dbReference>
<evidence type="ECO:0000313" key="4">
    <source>
        <dbReference type="Proteomes" id="UP000557717"/>
    </source>
</evidence>
<dbReference type="NCBIfam" id="NF037970">
    <property type="entry name" value="vanZ_1"/>
    <property type="match status" value="1"/>
</dbReference>
<dbReference type="Pfam" id="PF04892">
    <property type="entry name" value="VanZ"/>
    <property type="match status" value="1"/>
</dbReference>
<evidence type="ECO:0000259" key="2">
    <source>
        <dbReference type="Pfam" id="PF04892"/>
    </source>
</evidence>
<keyword evidence="1" id="KW-1133">Transmembrane helix</keyword>
<comment type="caution">
    <text evidence="3">The sequence shown here is derived from an EMBL/GenBank/DDBJ whole genome shotgun (WGS) entry which is preliminary data.</text>
</comment>
<dbReference type="InterPro" id="IPR006976">
    <property type="entry name" value="VanZ-like"/>
</dbReference>